<accession>A0A9P6N9L0</accession>
<proteinExistence type="predicted"/>
<comment type="caution">
    <text evidence="1">The sequence shown here is derived from an EMBL/GenBank/DDBJ whole genome shotgun (WGS) entry which is preliminary data.</text>
</comment>
<protein>
    <submittedName>
        <fullName evidence="1">Uncharacterized protein</fullName>
    </submittedName>
</protein>
<organism evidence="1 2">
    <name type="scientific">Cronartium quercuum f. sp. fusiforme G11</name>
    <dbReference type="NCBI Taxonomy" id="708437"/>
    <lineage>
        <taxon>Eukaryota</taxon>
        <taxon>Fungi</taxon>
        <taxon>Dikarya</taxon>
        <taxon>Basidiomycota</taxon>
        <taxon>Pucciniomycotina</taxon>
        <taxon>Pucciniomycetes</taxon>
        <taxon>Pucciniales</taxon>
        <taxon>Coleosporiaceae</taxon>
        <taxon>Cronartium</taxon>
    </lineage>
</organism>
<reference evidence="1" key="1">
    <citation type="submission" date="2013-11" db="EMBL/GenBank/DDBJ databases">
        <title>Genome sequence of the fusiform rust pathogen reveals effectors for host alternation and coevolution with pine.</title>
        <authorList>
            <consortium name="DOE Joint Genome Institute"/>
            <person name="Smith K."/>
            <person name="Pendleton A."/>
            <person name="Kubisiak T."/>
            <person name="Anderson C."/>
            <person name="Salamov A."/>
            <person name="Aerts A."/>
            <person name="Riley R."/>
            <person name="Clum A."/>
            <person name="Lindquist E."/>
            <person name="Ence D."/>
            <person name="Campbell M."/>
            <person name="Kronenberg Z."/>
            <person name="Feau N."/>
            <person name="Dhillon B."/>
            <person name="Hamelin R."/>
            <person name="Burleigh J."/>
            <person name="Smith J."/>
            <person name="Yandell M."/>
            <person name="Nelson C."/>
            <person name="Grigoriev I."/>
            <person name="Davis J."/>
        </authorList>
    </citation>
    <scope>NUCLEOTIDE SEQUENCE</scope>
    <source>
        <strain evidence="1">G11</strain>
    </source>
</reference>
<dbReference type="EMBL" id="MU167469">
    <property type="protein sequence ID" value="KAG0140164.1"/>
    <property type="molecule type" value="Genomic_DNA"/>
</dbReference>
<dbReference type="AlphaFoldDB" id="A0A9P6N9L0"/>
<feature type="non-terminal residue" evidence="1">
    <location>
        <position position="76"/>
    </location>
</feature>
<dbReference type="OrthoDB" id="413361at2759"/>
<dbReference type="Proteomes" id="UP000886653">
    <property type="component" value="Unassembled WGS sequence"/>
</dbReference>
<keyword evidence="2" id="KW-1185">Reference proteome</keyword>
<sequence length="76" mass="8536">MSRNDSEDWQKAVGKELDAREEQAVFEEVELPDGAHALRATWVLRVETGANSAAFSSHSSLSEHFSDLHYSLQFTL</sequence>
<evidence type="ECO:0000313" key="2">
    <source>
        <dbReference type="Proteomes" id="UP000886653"/>
    </source>
</evidence>
<evidence type="ECO:0000313" key="1">
    <source>
        <dbReference type="EMBL" id="KAG0140164.1"/>
    </source>
</evidence>
<gene>
    <name evidence="1" type="ORF">CROQUDRAFT_665563</name>
</gene>
<name>A0A9P6N9L0_9BASI</name>